<dbReference type="InterPro" id="IPR027417">
    <property type="entry name" value="P-loop_NTPase"/>
</dbReference>
<dbReference type="EMBL" id="FQUF01000009">
    <property type="protein sequence ID" value="SHE59568.1"/>
    <property type="molecule type" value="Genomic_DNA"/>
</dbReference>
<evidence type="ECO:0000313" key="11">
    <source>
        <dbReference type="EMBL" id="SHE59568.1"/>
    </source>
</evidence>
<dbReference type="CDD" id="cd03214">
    <property type="entry name" value="ABC_Iron-Siderophores_B12_Hemin"/>
    <property type="match status" value="1"/>
</dbReference>
<keyword evidence="6 11" id="KW-0067">ATP-binding</keyword>
<keyword evidence="8" id="KW-0406">Ion transport</keyword>
<evidence type="ECO:0000313" key="12">
    <source>
        <dbReference type="Proteomes" id="UP000184128"/>
    </source>
</evidence>
<dbReference type="Pfam" id="PF00005">
    <property type="entry name" value="ABC_tran"/>
    <property type="match status" value="1"/>
</dbReference>
<dbReference type="Gene3D" id="3.40.50.300">
    <property type="entry name" value="P-loop containing nucleotide triphosphate hydrolases"/>
    <property type="match status" value="1"/>
</dbReference>
<sequence>MIQVEHVHKNYGNTPIIKDLSLTIEKGKLTALIGPNGAGKTTFLNMIGRLTPVDGGKILIDGKDLSHWNRNDLAKRLAILKQKNTMTAQITVRELLAFGRFPHMKGKIGPKCKQLIKHSLKYLGMEEYEYTYLNDLSGGQLQRDFIGMVLCQDTDYILLDEPLNNLDMKYGVQIMNILRDLVDEMGRTVIIVLHDINFAAAYADRIVGFKDGEKFIDDVSTQVIQKPVIDELFDMDVEIIKHNQQNYCLYYQDRKQFFNHKVHELNEVKKAVNQ</sequence>
<evidence type="ECO:0000256" key="3">
    <source>
        <dbReference type="ARBA" id="ARBA00022475"/>
    </source>
</evidence>
<keyword evidence="9" id="KW-0472">Membrane</keyword>
<dbReference type="SUPFAM" id="SSF52540">
    <property type="entry name" value="P-loop containing nucleoside triphosphate hydrolases"/>
    <property type="match status" value="1"/>
</dbReference>
<dbReference type="PANTHER" id="PTHR42771:SF3">
    <property type="entry name" value="PETROBACTIN IMPORT ATP-BINDING PROTEIN YCLP"/>
    <property type="match status" value="1"/>
</dbReference>
<keyword evidence="5" id="KW-0547">Nucleotide-binding</keyword>
<evidence type="ECO:0000256" key="1">
    <source>
        <dbReference type="ARBA" id="ARBA00004202"/>
    </source>
</evidence>
<keyword evidence="3" id="KW-1003">Cell membrane</keyword>
<keyword evidence="7" id="KW-0408">Iron</keyword>
<protein>
    <submittedName>
        <fullName evidence="11">Iron complex transport system ATP-binding protein</fullName>
    </submittedName>
</protein>
<evidence type="ECO:0000256" key="8">
    <source>
        <dbReference type="ARBA" id="ARBA00023065"/>
    </source>
</evidence>
<evidence type="ECO:0000256" key="2">
    <source>
        <dbReference type="ARBA" id="ARBA00022448"/>
    </source>
</evidence>
<dbReference type="GO" id="GO:0005524">
    <property type="term" value="F:ATP binding"/>
    <property type="evidence" value="ECO:0007669"/>
    <property type="project" value="UniProtKB-KW"/>
</dbReference>
<organism evidence="11 12">
    <name type="scientific">Atopostipes suicloacalis DSM 15692</name>
    <dbReference type="NCBI Taxonomy" id="1121025"/>
    <lineage>
        <taxon>Bacteria</taxon>
        <taxon>Bacillati</taxon>
        <taxon>Bacillota</taxon>
        <taxon>Bacilli</taxon>
        <taxon>Lactobacillales</taxon>
        <taxon>Carnobacteriaceae</taxon>
        <taxon>Atopostipes</taxon>
    </lineage>
</organism>
<dbReference type="AlphaFoldDB" id="A0A1M4USC6"/>
<dbReference type="InterPro" id="IPR051535">
    <property type="entry name" value="Siderophore_ABC-ATPase"/>
</dbReference>
<evidence type="ECO:0000259" key="10">
    <source>
        <dbReference type="PROSITE" id="PS50893"/>
    </source>
</evidence>
<reference evidence="11 12" key="1">
    <citation type="submission" date="2016-11" db="EMBL/GenBank/DDBJ databases">
        <authorList>
            <person name="Jaros S."/>
            <person name="Januszkiewicz K."/>
            <person name="Wedrychowicz H."/>
        </authorList>
    </citation>
    <scope>NUCLEOTIDE SEQUENCE [LARGE SCALE GENOMIC DNA]</scope>
    <source>
        <strain evidence="11 12">DSM 15692</strain>
    </source>
</reference>
<keyword evidence="4" id="KW-0410">Iron transport</keyword>
<dbReference type="PROSITE" id="PS50893">
    <property type="entry name" value="ABC_TRANSPORTER_2"/>
    <property type="match status" value="1"/>
</dbReference>
<proteinExistence type="predicted"/>
<dbReference type="SMART" id="SM00382">
    <property type="entry name" value="AAA"/>
    <property type="match status" value="1"/>
</dbReference>
<dbReference type="RefSeq" id="WP_073296613.1">
    <property type="nucleotide sequence ID" value="NZ_FQUF01000009.1"/>
</dbReference>
<keyword evidence="12" id="KW-1185">Reference proteome</keyword>
<dbReference type="FunFam" id="3.40.50.300:FF:000134">
    <property type="entry name" value="Iron-enterobactin ABC transporter ATP-binding protein"/>
    <property type="match status" value="1"/>
</dbReference>
<dbReference type="PANTHER" id="PTHR42771">
    <property type="entry name" value="IRON(3+)-HYDROXAMATE IMPORT ATP-BINDING PROTEIN FHUC"/>
    <property type="match status" value="1"/>
</dbReference>
<evidence type="ECO:0000256" key="4">
    <source>
        <dbReference type="ARBA" id="ARBA00022496"/>
    </source>
</evidence>
<dbReference type="STRING" id="1121025.SAMN02745249_00747"/>
<evidence type="ECO:0000256" key="9">
    <source>
        <dbReference type="ARBA" id="ARBA00023136"/>
    </source>
</evidence>
<dbReference type="GO" id="GO:0016887">
    <property type="term" value="F:ATP hydrolysis activity"/>
    <property type="evidence" value="ECO:0007669"/>
    <property type="project" value="InterPro"/>
</dbReference>
<evidence type="ECO:0000256" key="6">
    <source>
        <dbReference type="ARBA" id="ARBA00022840"/>
    </source>
</evidence>
<evidence type="ECO:0000256" key="5">
    <source>
        <dbReference type="ARBA" id="ARBA00022741"/>
    </source>
</evidence>
<accession>A0A1M4USC6</accession>
<dbReference type="OrthoDB" id="9787851at2"/>
<feature type="domain" description="ABC transporter" evidence="10">
    <location>
        <begin position="2"/>
        <end position="236"/>
    </location>
</feature>
<evidence type="ECO:0000256" key="7">
    <source>
        <dbReference type="ARBA" id="ARBA00023004"/>
    </source>
</evidence>
<comment type="subcellular location">
    <subcellularLocation>
        <location evidence="1">Cell membrane</location>
        <topology evidence="1">Peripheral membrane protein</topology>
    </subcellularLocation>
</comment>
<keyword evidence="2" id="KW-0813">Transport</keyword>
<dbReference type="GO" id="GO:0005886">
    <property type="term" value="C:plasma membrane"/>
    <property type="evidence" value="ECO:0007669"/>
    <property type="project" value="UniProtKB-SubCell"/>
</dbReference>
<dbReference type="Proteomes" id="UP000184128">
    <property type="component" value="Unassembled WGS sequence"/>
</dbReference>
<dbReference type="GO" id="GO:0006826">
    <property type="term" value="P:iron ion transport"/>
    <property type="evidence" value="ECO:0007669"/>
    <property type="project" value="UniProtKB-KW"/>
</dbReference>
<dbReference type="InterPro" id="IPR003593">
    <property type="entry name" value="AAA+_ATPase"/>
</dbReference>
<dbReference type="InterPro" id="IPR003439">
    <property type="entry name" value="ABC_transporter-like_ATP-bd"/>
</dbReference>
<name>A0A1M4USC6_9LACT</name>
<gene>
    <name evidence="11" type="ORF">SAMN02745249_00747</name>
</gene>